<reference evidence="4 5" key="1">
    <citation type="submission" date="2018-05" db="EMBL/GenBank/DDBJ databases">
        <title>Genomic Encyclopedia of Archaeal and Bacterial Type Strains, Phase II (KMG-II): from individual species to whole genera.</title>
        <authorList>
            <person name="Goeker M."/>
        </authorList>
    </citation>
    <scope>NUCLEOTIDE SEQUENCE [LARGE SCALE GENOMIC DNA]</scope>
    <source>
        <strain evidence="4 5">DSM 23514</strain>
    </source>
</reference>
<name>A0A316E4Q6_9FLAO</name>
<dbReference type="Gene3D" id="3.30.160.670">
    <property type="match status" value="1"/>
</dbReference>
<sequence length="175" mass="19471">MKSIYYLLIVLLFASCQAVRVQTDYEKDTDFSNYATYNYYGDLETGLGALEEKRLIKVLDAAMQGKGLLLSEEPDFFINIQSEIYQAPNNNTVGLGVGGAGRNVGGGVSVGIPIGQAKVQREIIFDFIDSQKEQLFWQAVSSSSFNENSTPIQRELKLQEIVDKVLSKYPPKSKK</sequence>
<protein>
    <submittedName>
        <fullName evidence="3">DUF4136 domain-containing protein</fullName>
    </submittedName>
    <submittedName>
        <fullName evidence="4">Uncharacterized protein DUF4136</fullName>
    </submittedName>
</protein>
<feature type="chain" id="PRO_5016333353" evidence="1">
    <location>
        <begin position="19"/>
        <end position="175"/>
    </location>
</feature>
<dbReference type="Proteomes" id="UP000245667">
    <property type="component" value="Unassembled WGS sequence"/>
</dbReference>
<accession>A0A316E4Q6</accession>
<comment type="caution">
    <text evidence="4">The sequence shown here is derived from an EMBL/GenBank/DDBJ whole genome shotgun (WGS) entry which is preliminary data.</text>
</comment>
<gene>
    <name evidence="3" type="ORF">HZY62_02885</name>
    <name evidence="4" type="ORF">LX92_01454</name>
</gene>
<evidence type="ECO:0000313" key="4">
    <source>
        <dbReference type="EMBL" id="PWK25085.1"/>
    </source>
</evidence>
<keyword evidence="1" id="KW-0732">Signal</keyword>
<dbReference type="PROSITE" id="PS51257">
    <property type="entry name" value="PROKAR_LIPOPROTEIN"/>
    <property type="match status" value="1"/>
</dbReference>
<feature type="signal peptide" evidence="1">
    <location>
        <begin position="1"/>
        <end position="18"/>
    </location>
</feature>
<dbReference type="OrthoDB" id="1430233at2"/>
<evidence type="ECO:0000313" key="6">
    <source>
        <dbReference type="Proteomes" id="UP000651837"/>
    </source>
</evidence>
<proteinExistence type="predicted"/>
<dbReference type="RefSeq" id="WP_109649593.1">
    <property type="nucleotide sequence ID" value="NZ_CAJQNU010000002.1"/>
</dbReference>
<dbReference type="InterPro" id="IPR025411">
    <property type="entry name" value="DUF4136"/>
</dbReference>
<keyword evidence="6" id="KW-1185">Reference proteome</keyword>
<feature type="domain" description="DUF4136" evidence="2">
    <location>
        <begin position="21"/>
        <end position="171"/>
    </location>
</feature>
<evidence type="ECO:0000313" key="3">
    <source>
        <dbReference type="EMBL" id="MBD1259520.1"/>
    </source>
</evidence>
<evidence type="ECO:0000313" key="5">
    <source>
        <dbReference type="Proteomes" id="UP000245667"/>
    </source>
</evidence>
<evidence type="ECO:0000256" key="1">
    <source>
        <dbReference type="SAM" id="SignalP"/>
    </source>
</evidence>
<dbReference type="EMBL" id="QGGQ01000002">
    <property type="protein sequence ID" value="PWK25085.1"/>
    <property type="molecule type" value="Genomic_DNA"/>
</dbReference>
<evidence type="ECO:0000259" key="2">
    <source>
        <dbReference type="Pfam" id="PF13590"/>
    </source>
</evidence>
<dbReference type="AlphaFoldDB" id="A0A316E4Q6"/>
<organism evidence="4 5">
    <name type="scientific">Maribacter polysiphoniae</name>
    <dbReference type="NCBI Taxonomy" id="429344"/>
    <lineage>
        <taxon>Bacteria</taxon>
        <taxon>Pseudomonadati</taxon>
        <taxon>Bacteroidota</taxon>
        <taxon>Flavobacteriia</taxon>
        <taxon>Flavobacteriales</taxon>
        <taxon>Flavobacteriaceae</taxon>
        <taxon>Maribacter</taxon>
    </lineage>
</organism>
<dbReference type="Proteomes" id="UP000651837">
    <property type="component" value="Unassembled WGS sequence"/>
</dbReference>
<dbReference type="EMBL" id="JACWLN010000001">
    <property type="protein sequence ID" value="MBD1259520.1"/>
    <property type="molecule type" value="Genomic_DNA"/>
</dbReference>
<dbReference type="Pfam" id="PF13590">
    <property type="entry name" value="DUF4136"/>
    <property type="match status" value="1"/>
</dbReference>
<reference evidence="3 6" key="2">
    <citation type="submission" date="2020-07" db="EMBL/GenBank/DDBJ databases">
        <title>The draft genome sequence of Maribacter polysiphoniae KCTC 22021.</title>
        <authorList>
            <person name="Mu L."/>
        </authorList>
    </citation>
    <scope>NUCLEOTIDE SEQUENCE [LARGE SCALE GENOMIC DNA]</scope>
    <source>
        <strain evidence="3 6">KCTC 22021</strain>
    </source>
</reference>